<protein>
    <submittedName>
        <fullName evidence="2">Uncharacterized protein</fullName>
    </submittedName>
</protein>
<keyword evidence="1" id="KW-0732">Signal</keyword>
<accession>A0A509ENV0</accession>
<dbReference type="AlphaFoldDB" id="A0A509ENV0"/>
<evidence type="ECO:0000313" key="2">
    <source>
        <dbReference type="EMBL" id="VUD74953.1"/>
    </source>
</evidence>
<dbReference type="EMBL" id="CABFPH010000179">
    <property type="protein sequence ID" value="VUD74953.1"/>
    <property type="molecule type" value="Genomic_DNA"/>
</dbReference>
<name>A0A509ENV0_9HYPH</name>
<evidence type="ECO:0000313" key="3">
    <source>
        <dbReference type="Proteomes" id="UP000410984"/>
    </source>
</evidence>
<dbReference type="Proteomes" id="UP000410984">
    <property type="component" value="Unassembled WGS sequence"/>
</dbReference>
<organism evidence="2 3">
    <name type="scientific">Methylobacterium symbioticum</name>
    <dbReference type="NCBI Taxonomy" id="2584084"/>
    <lineage>
        <taxon>Bacteria</taxon>
        <taxon>Pseudomonadati</taxon>
        <taxon>Pseudomonadota</taxon>
        <taxon>Alphaproteobacteria</taxon>
        <taxon>Hyphomicrobiales</taxon>
        <taxon>Methylobacteriaceae</taxon>
        <taxon>Methylobacterium</taxon>
    </lineage>
</organism>
<gene>
    <name evidence="2" type="ORF">MET9862_05588</name>
</gene>
<keyword evidence="3" id="KW-1185">Reference proteome</keyword>
<dbReference type="RefSeq" id="WP_142586189.1">
    <property type="nucleotide sequence ID" value="NZ_CABFPH010000179.1"/>
</dbReference>
<reference evidence="2 3" key="1">
    <citation type="submission" date="2019-06" db="EMBL/GenBank/DDBJ databases">
        <authorList>
            <person name="Rodrigo-Torres L."/>
            <person name="Arahal R. D."/>
            <person name="Lucena T."/>
        </authorList>
    </citation>
    <scope>NUCLEOTIDE SEQUENCE [LARGE SCALE GENOMIC DNA]</scope>
    <source>
        <strain evidence="2 3">SB0023/3</strain>
    </source>
</reference>
<feature type="signal peptide" evidence="1">
    <location>
        <begin position="1"/>
        <end position="22"/>
    </location>
</feature>
<evidence type="ECO:0000256" key="1">
    <source>
        <dbReference type="SAM" id="SignalP"/>
    </source>
</evidence>
<proteinExistence type="predicted"/>
<sequence length="111" mass="11169">MRASTAVSALLATVLTGSLVIAAQAGSETPKAGGRVEKTFLIPSSEGYGVADCLTTPGSACGQVVADSWCEAQGYASANAFGVAAADDYTGAIDLPVSKPSDRPLRITCQD</sequence>
<feature type="chain" id="PRO_5021481893" evidence="1">
    <location>
        <begin position="23"/>
        <end position="111"/>
    </location>
</feature>
<dbReference type="OrthoDB" id="9150143at2"/>